<evidence type="ECO:0000313" key="3">
    <source>
        <dbReference type="Proteomes" id="UP000244450"/>
    </source>
</evidence>
<name>A0A2T7BFK6_9BACT</name>
<dbReference type="EMBL" id="QCYK01000002">
    <property type="protein sequence ID" value="PUZ25003.1"/>
    <property type="molecule type" value="Genomic_DNA"/>
</dbReference>
<proteinExistence type="predicted"/>
<comment type="caution">
    <text evidence="2">The sequence shown here is derived from an EMBL/GenBank/DDBJ whole genome shotgun (WGS) entry which is preliminary data.</text>
</comment>
<keyword evidence="3" id="KW-1185">Reference proteome</keyword>
<keyword evidence="1" id="KW-0472">Membrane</keyword>
<dbReference type="RefSeq" id="WP_108686840.1">
    <property type="nucleotide sequence ID" value="NZ_QCYK01000002.1"/>
</dbReference>
<feature type="transmembrane region" description="Helical" evidence="1">
    <location>
        <begin position="6"/>
        <end position="25"/>
    </location>
</feature>
<reference evidence="2 3" key="1">
    <citation type="submission" date="2018-04" db="EMBL/GenBank/DDBJ databases">
        <title>Chitinophaga fuyangensis sp. nov., isolated from soil in a chemical factory.</title>
        <authorList>
            <person name="Chen K."/>
        </authorList>
    </citation>
    <scope>NUCLEOTIDE SEQUENCE [LARGE SCALE GENOMIC DNA]</scope>
    <source>
        <strain evidence="2 3">LY-1</strain>
    </source>
</reference>
<dbReference type="AlphaFoldDB" id="A0A2T7BFK6"/>
<protein>
    <submittedName>
        <fullName evidence="2">Uncharacterized protein</fullName>
    </submittedName>
</protein>
<feature type="transmembrane region" description="Helical" evidence="1">
    <location>
        <begin position="85"/>
        <end position="110"/>
    </location>
</feature>
<sequence length="134" mass="15014">MESLITTLVTTLVGLLVTGFAYLSYKHPPICRKVSLIFANVTLPIMLGIVFYYRGHVDALMQCQSIIPLAENKKFLDIIISDRQVVSYLGLAFVLDVIIVVVFFFLSYLFQDMHAEKIKNANDDPPGRSNGAEN</sequence>
<evidence type="ECO:0000313" key="2">
    <source>
        <dbReference type="EMBL" id="PUZ25003.1"/>
    </source>
</evidence>
<evidence type="ECO:0000256" key="1">
    <source>
        <dbReference type="SAM" id="Phobius"/>
    </source>
</evidence>
<keyword evidence="1" id="KW-0812">Transmembrane</keyword>
<feature type="transmembrane region" description="Helical" evidence="1">
    <location>
        <begin position="34"/>
        <end position="53"/>
    </location>
</feature>
<organism evidence="2 3">
    <name type="scientific">Chitinophaga parva</name>
    <dbReference type="NCBI Taxonomy" id="2169414"/>
    <lineage>
        <taxon>Bacteria</taxon>
        <taxon>Pseudomonadati</taxon>
        <taxon>Bacteroidota</taxon>
        <taxon>Chitinophagia</taxon>
        <taxon>Chitinophagales</taxon>
        <taxon>Chitinophagaceae</taxon>
        <taxon>Chitinophaga</taxon>
    </lineage>
</organism>
<gene>
    <name evidence="2" type="ORF">DCC81_11865</name>
</gene>
<keyword evidence="1" id="KW-1133">Transmembrane helix</keyword>
<accession>A0A2T7BFK6</accession>
<dbReference type="Proteomes" id="UP000244450">
    <property type="component" value="Unassembled WGS sequence"/>
</dbReference>